<protein>
    <submittedName>
        <fullName evidence="1">Uncharacterized protein</fullName>
    </submittedName>
</protein>
<keyword evidence="2" id="KW-1185">Reference proteome</keyword>
<evidence type="ECO:0000313" key="1">
    <source>
        <dbReference type="EMBL" id="CAH1800194.1"/>
    </source>
</evidence>
<dbReference type="InterPro" id="IPR016167">
    <property type="entry name" value="FAD-bd_PCMH_sub1"/>
</dbReference>
<name>A0A8J1TB41_OWEFU</name>
<dbReference type="InterPro" id="IPR016166">
    <property type="entry name" value="FAD-bd_PCMH"/>
</dbReference>
<dbReference type="GO" id="GO:0071949">
    <property type="term" value="F:FAD binding"/>
    <property type="evidence" value="ECO:0007669"/>
    <property type="project" value="InterPro"/>
</dbReference>
<dbReference type="InterPro" id="IPR016169">
    <property type="entry name" value="FAD-bd_PCMH_sub2"/>
</dbReference>
<dbReference type="Gene3D" id="3.30.465.10">
    <property type="match status" value="1"/>
</dbReference>
<dbReference type="InterPro" id="IPR052728">
    <property type="entry name" value="O2_lipid_transport_reg"/>
</dbReference>
<dbReference type="PANTHER" id="PTHR11161">
    <property type="entry name" value="O-ACYLTRANSFERASE"/>
    <property type="match status" value="1"/>
</dbReference>
<sequence>MMHFTTSGVVKVICFLLSIMGLSQAEYVDAVTELESKRVALEAAIGYKVAIVTFNNSARRQSVKILWVKPTSVRQIKLLVHGAKDLGLRIRVVGGGHSFSPLFPDTYQIGVSFGDLRGEKYWLNEEKTKLTVLSSERIKDVVKWAARKGVTLGPIPIGWEYTIPGMTATGCHGSSTKFGPFANMVYGYELVDGNGNVRKFNEDDSKEIIDACRVHLGLCGIIYKTTLKVVPDVKQKYTYATNIPIQKLLDDDIRRNLIMNNWGVYIVFMIDFESAKEESSFDIFKTEIDIWMWSEVDQNTPLSEQYNDTLTLADGSTYEAVSVIKPYSGTVNAEANLSQCTLVRTSVGFAAPESDDMTQSGKTLRDHLNIVKGMFKNVGFNPKLISCFRWMKHFDDCLLCPTTVADKNTDTKLVTYSEISLFYDKCEEPVMSEVNSAQHISLESQFGVGVMENNQEVLPHWAKYYEYIPGISDQIRRQFGDDLLTFINMRNKYNLDNNNLFVNTHLKDIFRGVSSDDIDIRRRRGDAIARGNLEADPVVDIIADLVAQFLKDNPDIVYALVDLLPTIEQISDLLDDPIVQYIVSALPGIIENDNVQIIIKSIAEGFQDVVIPANATDEEIQGIISKGLGRVSILGILGQLIRANFESPMNVTQQCLSDTTLYINELTSATSWAVNMFDASGKPESGILKGNIFWIGQYEQCLSVKAERNMTINNATSSEMEHLFNGEYCKVTVGLTPPEEVPIITSIPIQLSLCLPSSCSEGDVKLMLTTGSLSSLGLPITEVDCASNKPDISTDSRAITAISVIGVFLIIVVICTVVDGLIIYVCNDSLTCCSNDQKDEKPSMGQMYDNVAFTIDGTKTKENGAGKAPKQVDTIELRNITYVKGDNPNRHVDSWYWAKDDVEKFKNEEKSLRKGGFLRLIRSFSALHNSSLLFHSGSHGKNDMEAIHGAKVLSLCWIILAQTYVVGLLVPPSPTTSNLIEAIGFIRDLEFQAVSNSAFALDSFFLISGLLTTYSLINWMDKSRGLLSNIVVALQFYAHRWFRLTPILMFVLMVYTCLYKYVGDGPVWPKSVVDPTNCLDTWWGNLLYVQNFVNTDKTCMTWTLYLANNMQFYWIAPLFIVPLVYSPTIGLIILALLVFGNIAANAVLEWKNIDAQINGEDFNYITEVYFKPYCRVAAFAFGGFVGFVLSKRRSGYHINKILTFALWIVSIAGCFILVFVKYDDIREWAPGWTNDGTVAYQTVASPLWGVCLAWILFACCTGNGGFINSILSYGLWKPLSRLTYTTFLVHPIIIFSYVFNRRQLIYIDKKNQMVMFCGHVMYSFGFALLLHLLVEAPIMNIVTWILFPKKSRKT</sequence>
<dbReference type="Gene3D" id="3.30.43.10">
    <property type="entry name" value="Uridine Diphospho-n-acetylenolpyruvylglucosamine Reductase, domain 2"/>
    <property type="match status" value="1"/>
</dbReference>
<dbReference type="InterPro" id="IPR006094">
    <property type="entry name" value="Oxid_FAD_bind_N"/>
</dbReference>
<proteinExistence type="predicted"/>
<accession>A0A8J1TB41</accession>
<dbReference type="InterPro" id="IPR036318">
    <property type="entry name" value="FAD-bd_PCMH-like_sf"/>
</dbReference>
<evidence type="ECO:0000313" key="2">
    <source>
        <dbReference type="Proteomes" id="UP000749559"/>
    </source>
</evidence>
<dbReference type="SUPFAM" id="SSF56176">
    <property type="entry name" value="FAD-binding/transporter-associated domain-like"/>
    <property type="match status" value="1"/>
</dbReference>
<dbReference type="InterPro" id="IPR006621">
    <property type="entry name" value="Nose-resist-to-fluoxetine_N"/>
</dbReference>
<dbReference type="Pfam" id="PF20146">
    <property type="entry name" value="NRF"/>
    <property type="match status" value="1"/>
</dbReference>
<organism evidence="1 2">
    <name type="scientific">Owenia fusiformis</name>
    <name type="common">Polychaete worm</name>
    <dbReference type="NCBI Taxonomy" id="6347"/>
    <lineage>
        <taxon>Eukaryota</taxon>
        <taxon>Metazoa</taxon>
        <taxon>Spiralia</taxon>
        <taxon>Lophotrochozoa</taxon>
        <taxon>Annelida</taxon>
        <taxon>Polychaeta</taxon>
        <taxon>Sedentaria</taxon>
        <taxon>Canalipalpata</taxon>
        <taxon>Sabellida</taxon>
        <taxon>Oweniida</taxon>
        <taxon>Oweniidae</taxon>
        <taxon>Owenia</taxon>
    </lineage>
</organism>
<dbReference type="EMBL" id="CAIIXF020000011">
    <property type="protein sequence ID" value="CAH1800194.1"/>
    <property type="molecule type" value="Genomic_DNA"/>
</dbReference>
<dbReference type="PROSITE" id="PS51387">
    <property type="entry name" value="FAD_PCMH"/>
    <property type="match status" value="1"/>
</dbReference>
<dbReference type="SMART" id="SM00703">
    <property type="entry name" value="NRF"/>
    <property type="match status" value="1"/>
</dbReference>
<reference evidence="1" key="1">
    <citation type="submission" date="2022-03" db="EMBL/GenBank/DDBJ databases">
        <authorList>
            <person name="Martin C."/>
        </authorList>
    </citation>
    <scope>NUCLEOTIDE SEQUENCE</scope>
</reference>
<comment type="caution">
    <text evidence="1">The sequence shown here is derived from an EMBL/GenBank/DDBJ whole genome shotgun (WGS) entry which is preliminary data.</text>
</comment>
<dbReference type="Pfam" id="PF01565">
    <property type="entry name" value="FAD_binding_4"/>
    <property type="match status" value="1"/>
</dbReference>
<dbReference type="PANTHER" id="PTHR11161:SF69">
    <property type="entry name" value="NOSE RESISTANT TO FLUOXETINE PROTEIN 6-LIKE PROTEIN"/>
    <property type="match status" value="1"/>
</dbReference>
<dbReference type="OrthoDB" id="610608at2759"/>
<dbReference type="Proteomes" id="UP000749559">
    <property type="component" value="Unassembled WGS sequence"/>
</dbReference>
<gene>
    <name evidence="1" type="ORF">OFUS_LOCUS24117</name>
</gene>